<evidence type="ECO:0000313" key="1">
    <source>
        <dbReference type="EnsemblPlants" id="MELO3C020385.2.1"/>
    </source>
</evidence>
<reference evidence="1" key="1">
    <citation type="submission" date="2023-03" db="UniProtKB">
        <authorList>
            <consortium name="EnsemblPlants"/>
        </authorList>
    </citation>
    <scope>IDENTIFICATION</scope>
</reference>
<organism evidence="1">
    <name type="scientific">Cucumis melo</name>
    <name type="common">Muskmelon</name>
    <dbReference type="NCBI Taxonomy" id="3656"/>
    <lineage>
        <taxon>Eukaryota</taxon>
        <taxon>Viridiplantae</taxon>
        <taxon>Streptophyta</taxon>
        <taxon>Embryophyta</taxon>
        <taxon>Tracheophyta</taxon>
        <taxon>Spermatophyta</taxon>
        <taxon>Magnoliopsida</taxon>
        <taxon>eudicotyledons</taxon>
        <taxon>Gunneridae</taxon>
        <taxon>Pentapetalae</taxon>
        <taxon>rosids</taxon>
        <taxon>fabids</taxon>
        <taxon>Cucurbitales</taxon>
        <taxon>Cucurbitaceae</taxon>
        <taxon>Benincaseae</taxon>
        <taxon>Cucumis</taxon>
    </lineage>
</organism>
<dbReference type="AlphaFoldDB" id="A0A9I9DLD8"/>
<accession>A0A9I9DLD8</accession>
<name>A0A9I9DLD8_CUCME</name>
<protein>
    <submittedName>
        <fullName evidence="1">Uncharacterized protein</fullName>
    </submittedName>
</protein>
<sequence length="92" mass="10742">QKPSIGVRLFTISLTAESLENKEVLLHSSIVHLLRRLLSPTRRRFRLHHCRRWNLHIHARPLPPIHSIKNHRGCNFGQGASLRHRRIGPLQT</sequence>
<dbReference type="EnsemblPlants" id="MELO3C020385.2.1">
    <property type="protein sequence ID" value="MELO3C020385.2.1"/>
    <property type="gene ID" value="MELO3C020385.2"/>
</dbReference>
<proteinExistence type="predicted"/>
<dbReference type="Gramene" id="MELO3C020385.2.1">
    <property type="protein sequence ID" value="MELO3C020385.2.1"/>
    <property type="gene ID" value="MELO3C020385.2"/>
</dbReference>